<evidence type="ECO:0000256" key="1">
    <source>
        <dbReference type="SAM" id="SignalP"/>
    </source>
</evidence>
<dbReference type="Pfam" id="PF13557">
    <property type="entry name" value="Phenol_MetA_deg"/>
    <property type="match status" value="1"/>
</dbReference>
<reference evidence="2 3" key="1">
    <citation type="submission" date="2021-03" db="EMBL/GenBank/DDBJ databases">
        <title>Human Oral Microbial Genomes.</title>
        <authorList>
            <person name="Johnston C.D."/>
            <person name="Chen T."/>
            <person name="Dewhirst F.E."/>
        </authorList>
    </citation>
    <scope>NUCLEOTIDE SEQUENCE [LARGE SCALE GENOMIC DNA]</scope>
    <source>
        <strain evidence="2 3">F0054</strain>
    </source>
</reference>
<dbReference type="EMBL" id="CP072361">
    <property type="protein sequence ID" value="QUB75512.1"/>
    <property type="molecule type" value="Genomic_DNA"/>
</dbReference>
<evidence type="ECO:0000313" key="2">
    <source>
        <dbReference type="EMBL" id="QUB75512.1"/>
    </source>
</evidence>
<dbReference type="InterPro" id="IPR025737">
    <property type="entry name" value="FApF"/>
</dbReference>
<gene>
    <name evidence="2" type="ORF">J5A58_00345</name>
</gene>
<evidence type="ECO:0000313" key="3">
    <source>
        <dbReference type="Proteomes" id="UP000682195"/>
    </source>
</evidence>
<protein>
    <submittedName>
        <fullName evidence="2">Transporter</fullName>
    </submittedName>
</protein>
<proteinExistence type="predicted"/>
<organism evidence="2 3">
    <name type="scientific">Prevotella melaninogenica</name>
    <dbReference type="NCBI Taxonomy" id="28132"/>
    <lineage>
        <taxon>Bacteria</taxon>
        <taxon>Pseudomonadati</taxon>
        <taxon>Bacteroidota</taxon>
        <taxon>Bacteroidia</taxon>
        <taxon>Bacteroidales</taxon>
        <taxon>Prevotellaceae</taxon>
        <taxon>Prevotella</taxon>
    </lineage>
</organism>
<feature type="signal peptide" evidence="1">
    <location>
        <begin position="1"/>
        <end position="27"/>
    </location>
</feature>
<sequence>MIAYLRSGLKRTLCLSLLTFVSAHSMAQDTEDFSPDAPGATTGVGIMPQGKIDWETGIVLEWDRRNGEHARTFTINTSLFRLGLTPQAEVRLQIDECITHTPEGNFGGIANAAIGTKIKVYEGGKVFPKVSFMGTILIPGGSNAHYLPKHVGIQAHLLFENELSSKFTLGYDLGGEWDGDTESPDLFFGANLTYQPTDKWSFFVESYNRYNSKRQDDWAKPGHDSHFNFMSEVGMDYKVSPRLHLNTYYDISFNEFSRYSNIGLGITWLLN</sequence>
<feature type="chain" id="PRO_5045148042" evidence="1">
    <location>
        <begin position="28"/>
        <end position="271"/>
    </location>
</feature>
<dbReference type="Proteomes" id="UP000682195">
    <property type="component" value="Chromosome 1"/>
</dbReference>
<accession>A0ABX7XPQ8</accession>
<keyword evidence="1" id="KW-0732">Signal</keyword>
<keyword evidence="3" id="KW-1185">Reference proteome</keyword>
<name>A0ABX7XPQ8_9BACT</name>